<reference evidence="3" key="1">
    <citation type="submission" date="2024-06" db="EMBL/GenBank/DDBJ databases">
        <title>Draft Genome Sequence of Deinococcus sonorensis Type Strain KR-87, a Biofilm Producing Representative of the Genus Deinococcus.</title>
        <authorList>
            <person name="Boren L.S."/>
            <person name="Grosso R.A."/>
            <person name="Hugenberg-Cox A.N."/>
            <person name="Hill J.T.E."/>
            <person name="Albert C.M."/>
            <person name="Tuohy J.M."/>
        </authorList>
    </citation>
    <scope>NUCLEOTIDE SEQUENCE</scope>
    <source>
        <strain evidence="3">KR-87</strain>
    </source>
</reference>
<dbReference type="GO" id="GO:0006508">
    <property type="term" value="P:proteolysis"/>
    <property type="evidence" value="ECO:0007669"/>
    <property type="project" value="UniProtKB-KW"/>
</dbReference>
<dbReference type="InterPro" id="IPR011215">
    <property type="entry name" value="StiP_N"/>
</dbReference>
<feature type="domain" description="Cysteine protease StiP N-terminal" evidence="1">
    <location>
        <begin position="19"/>
        <end position="253"/>
    </location>
</feature>
<keyword evidence="3" id="KW-0645">Protease</keyword>
<sequence>MSSGSAAGPAWAVAPFPTSYAPDDLTLWLARAAAPTVTLAEKEARIGAGESYGHFLTPEAAPTALQQATYQQTLDRNGPAIAADLKGLARQLEQHAGGHPLTLVSLARAGFPVGILLQRELRRRGLETVHGGLSIIRGVGLDRTALQQLLQARPGSRVVFVDGWTGKGSIRTTLRRSLDGSGVAPTLAALYDPAGVADLAGSHHDRLLPHAVLNATVSGLLSRTFLRPDGTHAAERLDHLEPWDVSRTYVDALDTRVQQAEASAVPANRPVHAPDRAVQLARALGCTDPHRAKPSVGEATRVFLRRRPARLVLQAHTPDTRHLNELAQQHGVPVTLCPELPYATMALIEGDDA</sequence>
<evidence type="ECO:0000313" key="3">
    <source>
        <dbReference type="EMBL" id="XBV86073.1"/>
    </source>
</evidence>
<dbReference type="InterPro" id="IPR048336">
    <property type="entry name" value="StiP-like"/>
</dbReference>
<protein>
    <submittedName>
        <fullName evidence="3">Cysteine protease StiP domain-containing protein</fullName>
    </submittedName>
</protein>
<proteinExistence type="predicted"/>
<feature type="domain" description="PELOTA RNA-binding" evidence="2">
    <location>
        <begin position="279"/>
        <end position="349"/>
    </location>
</feature>
<accession>A0AAU7UCR0</accession>
<dbReference type="GO" id="GO:0008233">
    <property type="term" value="F:peptidase activity"/>
    <property type="evidence" value="ECO:0007669"/>
    <property type="project" value="UniProtKB-KW"/>
</dbReference>
<dbReference type="InterPro" id="IPR028157">
    <property type="entry name" value="PELOTA_dom"/>
</dbReference>
<dbReference type="Pfam" id="PF15608">
    <property type="entry name" value="PELOTA_1"/>
    <property type="match status" value="1"/>
</dbReference>
<keyword evidence="3" id="KW-0378">Hydrolase</keyword>
<name>A0AAU7UCR0_9DEIO</name>
<dbReference type="RefSeq" id="WP_350244124.1">
    <property type="nucleotide sequence ID" value="NZ_CP158299.1"/>
</dbReference>
<dbReference type="EMBL" id="CP158299">
    <property type="protein sequence ID" value="XBV86073.1"/>
    <property type="molecule type" value="Genomic_DNA"/>
</dbReference>
<dbReference type="KEGG" id="dsc:ABOD76_07170"/>
<evidence type="ECO:0000259" key="1">
    <source>
        <dbReference type="Pfam" id="PF11202"/>
    </source>
</evidence>
<dbReference type="AlphaFoldDB" id="A0AAU7UCR0"/>
<dbReference type="Pfam" id="PF11202">
    <property type="entry name" value="StiP"/>
    <property type="match status" value="1"/>
</dbReference>
<organism evidence="3">
    <name type="scientific">Deinococcus sonorensis KR-87</name>
    <dbReference type="NCBI Taxonomy" id="694439"/>
    <lineage>
        <taxon>Bacteria</taxon>
        <taxon>Thermotogati</taxon>
        <taxon>Deinococcota</taxon>
        <taxon>Deinococci</taxon>
        <taxon>Deinococcales</taxon>
        <taxon>Deinococcaceae</taxon>
        <taxon>Deinococcus</taxon>
    </lineage>
</organism>
<dbReference type="PIRSF" id="PIRSF020979">
    <property type="entry name" value="UCP020979"/>
    <property type="match status" value="1"/>
</dbReference>
<evidence type="ECO:0000259" key="2">
    <source>
        <dbReference type="Pfam" id="PF15608"/>
    </source>
</evidence>
<gene>
    <name evidence="3" type="ORF">ABOD76_07170</name>
</gene>